<dbReference type="InterPro" id="IPR043129">
    <property type="entry name" value="ATPase_NBD"/>
</dbReference>
<evidence type="ECO:0000256" key="3">
    <source>
        <dbReference type="ARBA" id="ARBA00022679"/>
    </source>
</evidence>
<comment type="cofactor">
    <cofactor evidence="9">
        <name>Mg(2+)</name>
        <dbReference type="ChEBI" id="CHEBI:18420"/>
    </cofactor>
    <cofactor evidence="9">
        <name>Mn(2+)</name>
        <dbReference type="ChEBI" id="CHEBI:29035"/>
    </cofactor>
    <text evidence="9">Mg(2+). Can also accept Mn(2+).</text>
</comment>
<dbReference type="PRINTS" id="PR00471">
    <property type="entry name" value="ACETATEKNASE"/>
</dbReference>
<keyword evidence="4 9" id="KW-0479">Metal-binding</keyword>
<dbReference type="InterPro" id="IPR000890">
    <property type="entry name" value="Aliphatic_acid_kin_short-chain"/>
</dbReference>
<comment type="caution">
    <text evidence="9">Lacks conserved residue(s) required for the propagation of feature annotation.</text>
</comment>
<comment type="catalytic activity">
    <reaction evidence="9">
        <text>acetate + ATP = acetyl phosphate + ADP</text>
        <dbReference type="Rhea" id="RHEA:11352"/>
        <dbReference type="ChEBI" id="CHEBI:22191"/>
        <dbReference type="ChEBI" id="CHEBI:30089"/>
        <dbReference type="ChEBI" id="CHEBI:30616"/>
        <dbReference type="ChEBI" id="CHEBI:456216"/>
        <dbReference type="EC" id="2.7.2.1"/>
    </reaction>
</comment>
<dbReference type="EC" id="2.7.2.1" evidence="9"/>
<evidence type="ECO:0000256" key="5">
    <source>
        <dbReference type="ARBA" id="ARBA00022741"/>
    </source>
</evidence>
<keyword evidence="8 9" id="KW-0460">Magnesium</keyword>
<dbReference type="EMBL" id="PGTY01000003">
    <property type="protein sequence ID" value="PJI85137.1"/>
    <property type="molecule type" value="Genomic_DNA"/>
</dbReference>
<dbReference type="RefSeq" id="WP_100369087.1">
    <property type="nucleotide sequence ID" value="NZ_PGTY01000003.1"/>
</dbReference>
<evidence type="ECO:0000256" key="1">
    <source>
        <dbReference type="ARBA" id="ARBA00008748"/>
    </source>
</evidence>
<accession>A0A2M8W2I9</accession>
<reference evidence="11 12" key="1">
    <citation type="submission" date="2017-11" db="EMBL/GenBank/DDBJ databases">
        <title>Genomic Encyclopedia of Archaeal and Bacterial Type Strains, Phase II (KMG-II): From Individual Species to Whole Genera.</title>
        <authorList>
            <person name="Goeker M."/>
        </authorList>
    </citation>
    <scope>NUCLEOTIDE SEQUENCE [LARGE SCALE GENOMIC DNA]</scope>
    <source>
        <strain evidence="11 12">DSM 29128</strain>
    </source>
</reference>
<dbReference type="UniPathway" id="UPA00340">
    <property type="reaction ID" value="UER00458"/>
</dbReference>
<comment type="similarity">
    <text evidence="1 9 10">Belongs to the acetokinase family.</text>
</comment>
<dbReference type="GO" id="GO:0000287">
    <property type="term" value="F:magnesium ion binding"/>
    <property type="evidence" value="ECO:0007669"/>
    <property type="project" value="UniProtKB-UniRule"/>
</dbReference>
<name>A0A2M8W2I9_9RHOB</name>
<evidence type="ECO:0000256" key="6">
    <source>
        <dbReference type="ARBA" id="ARBA00022777"/>
    </source>
</evidence>
<evidence type="ECO:0000313" key="11">
    <source>
        <dbReference type="EMBL" id="PJI85137.1"/>
    </source>
</evidence>
<evidence type="ECO:0000256" key="7">
    <source>
        <dbReference type="ARBA" id="ARBA00022840"/>
    </source>
</evidence>
<dbReference type="PROSITE" id="PS01076">
    <property type="entry name" value="ACETATE_KINASE_2"/>
    <property type="match status" value="1"/>
</dbReference>
<dbReference type="PROSITE" id="PS01075">
    <property type="entry name" value="ACETATE_KINASE_1"/>
    <property type="match status" value="1"/>
</dbReference>
<comment type="subcellular location">
    <subcellularLocation>
        <location evidence="9">Cytoplasm</location>
    </subcellularLocation>
</comment>
<dbReference type="GO" id="GO:0006083">
    <property type="term" value="P:acetate metabolic process"/>
    <property type="evidence" value="ECO:0007669"/>
    <property type="project" value="TreeGrafter"/>
</dbReference>
<feature type="binding site" evidence="9">
    <location>
        <position position="338"/>
    </location>
    <ligand>
        <name>Mg(2+)</name>
        <dbReference type="ChEBI" id="CHEBI:18420"/>
    </ligand>
</feature>
<evidence type="ECO:0000256" key="4">
    <source>
        <dbReference type="ARBA" id="ARBA00022723"/>
    </source>
</evidence>
<feature type="site" description="Transition state stabilizer" evidence="9">
    <location>
        <position position="167"/>
    </location>
</feature>
<dbReference type="OrthoDB" id="9802453at2"/>
<dbReference type="SUPFAM" id="SSF53067">
    <property type="entry name" value="Actin-like ATPase domain"/>
    <property type="match status" value="2"/>
</dbReference>
<dbReference type="Pfam" id="PF00871">
    <property type="entry name" value="Acetate_kinase"/>
    <property type="match status" value="1"/>
</dbReference>
<organism evidence="11 12">
    <name type="scientific">Yoonia maricola</name>
    <dbReference type="NCBI Taxonomy" id="420999"/>
    <lineage>
        <taxon>Bacteria</taxon>
        <taxon>Pseudomonadati</taxon>
        <taxon>Pseudomonadota</taxon>
        <taxon>Alphaproteobacteria</taxon>
        <taxon>Rhodobacterales</taxon>
        <taxon>Paracoccaceae</taxon>
        <taxon>Yoonia</taxon>
    </lineage>
</organism>
<keyword evidence="12" id="KW-1185">Reference proteome</keyword>
<evidence type="ECO:0000256" key="8">
    <source>
        <dbReference type="ARBA" id="ARBA00022842"/>
    </source>
</evidence>
<feature type="binding site" evidence="9">
    <location>
        <position position="79"/>
    </location>
    <ligand>
        <name>substrate</name>
    </ligand>
</feature>
<dbReference type="GO" id="GO:0005829">
    <property type="term" value="C:cytosol"/>
    <property type="evidence" value="ECO:0007669"/>
    <property type="project" value="TreeGrafter"/>
</dbReference>
<dbReference type="PIRSF" id="PIRSF000722">
    <property type="entry name" value="Acetate_prop_kin"/>
    <property type="match status" value="1"/>
</dbReference>
<dbReference type="InterPro" id="IPR023865">
    <property type="entry name" value="Aliphatic_acid_kinase_CS"/>
</dbReference>
<feature type="site" description="Transition state stabilizer" evidence="9">
    <location>
        <position position="223"/>
    </location>
</feature>
<evidence type="ECO:0000256" key="2">
    <source>
        <dbReference type="ARBA" id="ARBA00022490"/>
    </source>
</evidence>
<keyword evidence="3 9" id="KW-0808">Transferase</keyword>
<feature type="binding site" evidence="9">
    <location>
        <position position="13"/>
    </location>
    <ligand>
        <name>ATP</name>
        <dbReference type="ChEBI" id="CHEBI:30616"/>
    </ligand>
</feature>
<gene>
    <name evidence="9" type="primary">ackA</name>
    <name evidence="11" type="ORF">BC777_3134</name>
</gene>
<dbReference type="PANTHER" id="PTHR21060:SF21">
    <property type="entry name" value="ACETATE KINASE"/>
    <property type="match status" value="1"/>
</dbReference>
<dbReference type="Gene3D" id="3.30.420.40">
    <property type="match status" value="2"/>
</dbReference>
<feature type="binding site" evidence="9">
    <location>
        <position position="6"/>
    </location>
    <ligand>
        <name>Mg(2+)</name>
        <dbReference type="ChEBI" id="CHEBI:18420"/>
    </ligand>
</feature>
<dbReference type="HAMAP" id="MF_00020">
    <property type="entry name" value="Acetate_kinase"/>
    <property type="match status" value="1"/>
</dbReference>
<proteinExistence type="inferred from homology"/>
<comment type="pathway">
    <text evidence="9">Metabolic intermediate biosynthesis; acetyl-CoA biosynthesis; acetyl-CoA from acetate: step 1/2.</text>
</comment>
<dbReference type="PANTHER" id="PTHR21060">
    <property type="entry name" value="ACETATE KINASE"/>
    <property type="match status" value="1"/>
</dbReference>
<feature type="binding site" evidence="9">
    <location>
        <begin position="307"/>
        <end position="311"/>
    </location>
    <ligand>
        <name>ATP</name>
        <dbReference type="ChEBI" id="CHEBI:30616"/>
    </ligand>
</feature>
<keyword evidence="2 9" id="KW-0963">Cytoplasm</keyword>
<dbReference type="GO" id="GO:0005524">
    <property type="term" value="F:ATP binding"/>
    <property type="evidence" value="ECO:0007669"/>
    <property type="project" value="UniProtKB-KW"/>
</dbReference>
<evidence type="ECO:0000256" key="9">
    <source>
        <dbReference type="HAMAP-Rule" id="MF_00020"/>
    </source>
</evidence>
<evidence type="ECO:0000313" key="12">
    <source>
        <dbReference type="Proteomes" id="UP000228531"/>
    </source>
</evidence>
<dbReference type="GO" id="GO:0006085">
    <property type="term" value="P:acetyl-CoA biosynthetic process"/>
    <property type="evidence" value="ECO:0007669"/>
    <property type="project" value="UniProtKB-UniRule"/>
</dbReference>
<comment type="subunit">
    <text evidence="9">Homodimer.</text>
</comment>
<comment type="function">
    <text evidence="9">Catalyzes the formation of acetyl phosphate from acetate and ATP. Can also catalyze the reverse reaction.</text>
</comment>
<dbReference type="Proteomes" id="UP000228531">
    <property type="component" value="Unassembled WGS sequence"/>
</dbReference>
<dbReference type="GO" id="GO:0008776">
    <property type="term" value="F:acetate kinase activity"/>
    <property type="evidence" value="ECO:0007669"/>
    <property type="project" value="UniProtKB-UniRule"/>
</dbReference>
<keyword evidence="5 9" id="KW-0547">Nucleotide-binding</keyword>
<keyword evidence="6 9" id="KW-0418">Kinase</keyword>
<protein>
    <recommendedName>
        <fullName evidence="9">Acetate kinase</fullName>
        <ecNumber evidence="9">2.7.2.1</ecNumber>
    </recommendedName>
    <alternativeName>
        <fullName evidence="9">Acetokinase</fullName>
    </alternativeName>
</protein>
<sequence length="354" mass="37254">MILVLNAGSSSLKIEVFDEILNSLISGRVTNLGTAGELKLGATTTAITTRDHAHALELMLAALADAGYPITAFAAAAHRIVHGGAVMTQPARLRPPVIATIESVIPLAPLHNPNNLAGVYALQKIAPDLPQYCSFGTAFHATNPKVATRYAIPQTHHDAGIRRYGFHGLSYANMVADFGDALPEHLLAFHLGNGASLCAIHNGKSIATSMGYSPLSGLTMGTRSGDIDGAAVLRMSKSLGEDETDRMLNKNGGLQALAGDNNMKTLLERDDDAARFAVEHFCYWAARHAGSAIIAMGGLDAVAFTGGIGENAAPIRDRIMALLSCFGDVPVHVIAADEEKQIARDALALMAEGR</sequence>
<evidence type="ECO:0000256" key="10">
    <source>
        <dbReference type="RuleBase" id="RU003835"/>
    </source>
</evidence>
<dbReference type="AlphaFoldDB" id="A0A2M8W2I9"/>
<feature type="binding site" evidence="9">
    <location>
        <begin position="190"/>
        <end position="194"/>
    </location>
    <ligand>
        <name>ATP</name>
        <dbReference type="ChEBI" id="CHEBI:30616"/>
    </ligand>
</feature>
<comment type="caution">
    <text evidence="11">The sequence shown here is derived from an EMBL/GenBank/DDBJ whole genome shotgun (WGS) entry which is preliminary data.</text>
</comment>
<dbReference type="InterPro" id="IPR004372">
    <property type="entry name" value="Ac/propionate_kinase"/>
</dbReference>
<keyword evidence="7 9" id="KW-0067">ATP-binding</keyword>